<gene>
    <name evidence="1" type="ORF">SCALOS_LOCUS4448</name>
</gene>
<name>A0ACA9LH55_9GLOM</name>
<evidence type="ECO:0000313" key="1">
    <source>
        <dbReference type="EMBL" id="CAG8530758.1"/>
    </source>
</evidence>
<dbReference type="EMBL" id="CAJVPM010006020">
    <property type="protein sequence ID" value="CAG8530758.1"/>
    <property type="molecule type" value="Genomic_DNA"/>
</dbReference>
<reference evidence="1" key="1">
    <citation type="submission" date="2021-06" db="EMBL/GenBank/DDBJ databases">
        <authorList>
            <person name="Kallberg Y."/>
            <person name="Tangrot J."/>
            <person name="Rosling A."/>
        </authorList>
    </citation>
    <scope>NUCLEOTIDE SEQUENCE</scope>
    <source>
        <strain evidence="1">AU212A</strain>
    </source>
</reference>
<sequence length="471" mass="53662">RNIMSLENSNEEINTSTAKDELIPVTKREIVGWYILCAANGIYSGAPIGVLIPLFLENLAGRAGYELDKNCRVLRFAPDQIIIQELTNYILILDLQKRFSLVYGLSAYEPFLKNFYRIIFIGWSIRYYIVSIINCCFGAANIFSTAYISMFSRIHPKVIEAKHSDVSITEIKKLEDNMTVNLSSHSSVITTFFIMLVMFAVGGILALLQSSLYGIQVALAFSGFCWLILLIFPTIWLTNRPKPPLPIGENYILYSWKRVGKIILSTRSLWQTIKLLVGWFLISDSVNTLGVVGVLFGKKQLGMTDAEITLITPLVPVFEIIGVYLLLYLQKVFHLSEKTIVIMSSVFTCILPLYSILGYWLPFGLNNKWEIWLFWIWYGISIGTIFNYCRALFAIMIPIGHENEFFSLYQITAKGSSWLGTIISGAIVNYSHNLRDPFWFLFAVSFLPVLIFFTINVEKGKQESEKYSNIE</sequence>
<comment type="caution">
    <text evidence="1">The sequence shown here is derived from an EMBL/GenBank/DDBJ whole genome shotgun (WGS) entry which is preliminary data.</text>
</comment>
<keyword evidence="2" id="KW-1185">Reference proteome</keyword>
<evidence type="ECO:0000313" key="2">
    <source>
        <dbReference type="Proteomes" id="UP000789860"/>
    </source>
</evidence>
<dbReference type="Proteomes" id="UP000789860">
    <property type="component" value="Unassembled WGS sequence"/>
</dbReference>
<accession>A0ACA9LH55</accession>
<feature type="non-terminal residue" evidence="1">
    <location>
        <position position="1"/>
    </location>
</feature>
<protein>
    <submittedName>
        <fullName evidence="1">11373_t:CDS:1</fullName>
    </submittedName>
</protein>
<organism evidence="1 2">
    <name type="scientific">Scutellospora calospora</name>
    <dbReference type="NCBI Taxonomy" id="85575"/>
    <lineage>
        <taxon>Eukaryota</taxon>
        <taxon>Fungi</taxon>
        <taxon>Fungi incertae sedis</taxon>
        <taxon>Mucoromycota</taxon>
        <taxon>Glomeromycotina</taxon>
        <taxon>Glomeromycetes</taxon>
        <taxon>Diversisporales</taxon>
        <taxon>Gigasporaceae</taxon>
        <taxon>Scutellospora</taxon>
    </lineage>
</organism>
<proteinExistence type="predicted"/>